<dbReference type="RefSeq" id="WP_118656193.1">
    <property type="nucleotide sequence ID" value="NZ_JACOOK010000003.1"/>
</dbReference>
<sequence>MAIQDFHFVPGELYLFSLDPRHHDPDRCLWGIFDKLENGNVVLEVMTDGLTRFYRDACVPPEYVSVRRATRNELKDFYFSYGHRSGRTGE</sequence>
<evidence type="ECO:0000313" key="1">
    <source>
        <dbReference type="EMBL" id="MBC5616953.1"/>
    </source>
</evidence>
<proteinExistence type="predicted"/>
<organism evidence="1 2">
    <name type="scientific">Alistipes hominis</name>
    <dbReference type="NCBI Taxonomy" id="2763015"/>
    <lineage>
        <taxon>Bacteria</taxon>
        <taxon>Pseudomonadati</taxon>
        <taxon>Bacteroidota</taxon>
        <taxon>Bacteroidia</taxon>
        <taxon>Bacteroidales</taxon>
        <taxon>Rikenellaceae</taxon>
        <taxon>Alistipes</taxon>
    </lineage>
</organism>
<dbReference type="Proteomes" id="UP000636891">
    <property type="component" value="Unassembled WGS sequence"/>
</dbReference>
<gene>
    <name evidence="1" type="ORF">H8S08_07985</name>
</gene>
<keyword evidence="2" id="KW-1185">Reference proteome</keyword>
<protein>
    <submittedName>
        <fullName evidence="1">Uncharacterized protein</fullName>
    </submittedName>
</protein>
<evidence type="ECO:0000313" key="2">
    <source>
        <dbReference type="Proteomes" id="UP000636891"/>
    </source>
</evidence>
<comment type="caution">
    <text evidence="1">The sequence shown here is derived from an EMBL/GenBank/DDBJ whole genome shotgun (WGS) entry which is preliminary data.</text>
</comment>
<reference evidence="1 2" key="1">
    <citation type="submission" date="2020-08" db="EMBL/GenBank/DDBJ databases">
        <title>Genome public.</title>
        <authorList>
            <person name="Liu C."/>
            <person name="Sun Q."/>
        </authorList>
    </citation>
    <scope>NUCLEOTIDE SEQUENCE [LARGE SCALE GENOMIC DNA]</scope>
    <source>
        <strain evidence="1 2">New-7</strain>
    </source>
</reference>
<name>A0ABR7CMQ9_9BACT</name>
<accession>A0ABR7CMQ9</accession>
<dbReference type="EMBL" id="JACOOK010000003">
    <property type="protein sequence ID" value="MBC5616953.1"/>
    <property type="molecule type" value="Genomic_DNA"/>
</dbReference>